<proteinExistence type="predicted"/>
<dbReference type="Proteomes" id="UP000886520">
    <property type="component" value="Chromosome 22"/>
</dbReference>
<protein>
    <submittedName>
        <fullName evidence="2">Uncharacterized protein</fullName>
    </submittedName>
</protein>
<evidence type="ECO:0000313" key="2">
    <source>
        <dbReference type="EMBL" id="KAI5062417.1"/>
    </source>
</evidence>
<evidence type="ECO:0000313" key="3">
    <source>
        <dbReference type="Proteomes" id="UP000886520"/>
    </source>
</evidence>
<keyword evidence="1" id="KW-0812">Transmembrane</keyword>
<sequence>MYYALRDRAGLNFTAAAYKCDKLSGVLGRDPVNYGYVLVVCPFLQGKSLCSMVFVDIIYFLVGETSLVRFGNACGWIHISSTLQKWLRTYMADIELKRWLQSNVMSSTRNLFAACALALGCLQVALYIAW</sequence>
<keyword evidence="1" id="KW-1133">Transmembrane helix</keyword>
<name>A0A9D4U6T6_ADICA</name>
<feature type="transmembrane region" description="Helical" evidence="1">
    <location>
        <begin position="111"/>
        <end position="129"/>
    </location>
</feature>
<evidence type="ECO:0000256" key="1">
    <source>
        <dbReference type="SAM" id="Phobius"/>
    </source>
</evidence>
<organism evidence="2 3">
    <name type="scientific">Adiantum capillus-veneris</name>
    <name type="common">Maidenhair fern</name>
    <dbReference type="NCBI Taxonomy" id="13818"/>
    <lineage>
        <taxon>Eukaryota</taxon>
        <taxon>Viridiplantae</taxon>
        <taxon>Streptophyta</taxon>
        <taxon>Embryophyta</taxon>
        <taxon>Tracheophyta</taxon>
        <taxon>Polypodiopsida</taxon>
        <taxon>Polypodiidae</taxon>
        <taxon>Polypodiales</taxon>
        <taxon>Pteridineae</taxon>
        <taxon>Pteridaceae</taxon>
        <taxon>Vittarioideae</taxon>
        <taxon>Adiantum</taxon>
    </lineage>
</organism>
<keyword evidence="1" id="KW-0472">Membrane</keyword>
<keyword evidence="3" id="KW-1185">Reference proteome</keyword>
<reference evidence="2" key="1">
    <citation type="submission" date="2021-01" db="EMBL/GenBank/DDBJ databases">
        <title>Adiantum capillus-veneris genome.</title>
        <authorList>
            <person name="Fang Y."/>
            <person name="Liao Q."/>
        </authorList>
    </citation>
    <scope>NUCLEOTIDE SEQUENCE</scope>
    <source>
        <strain evidence="2">H3</strain>
        <tissue evidence="2">Leaf</tissue>
    </source>
</reference>
<accession>A0A9D4U6T6</accession>
<comment type="caution">
    <text evidence="2">The sequence shown here is derived from an EMBL/GenBank/DDBJ whole genome shotgun (WGS) entry which is preliminary data.</text>
</comment>
<gene>
    <name evidence="2" type="ORF">GOP47_0022956</name>
</gene>
<dbReference type="EMBL" id="JABFUD020000022">
    <property type="protein sequence ID" value="KAI5062417.1"/>
    <property type="molecule type" value="Genomic_DNA"/>
</dbReference>
<dbReference type="AlphaFoldDB" id="A0A9D4U6T6"/>